<evidence type="ECO:0000256" key="5">
    <source>
        <dbReference type="ARBA" id="ARBA00022832"/>
    </source>
</evidence>
<comment type="PTM">
    <text evidence="8">4'-phosphopantetheine is transferred from CoA to a specific serine of apo-ACP by AcpS. This modification is essential for activity because fatty acids are bound in thioester linkage to the sulfhydryl of the prosthetic group.</text>
</comment>
<dbReference type="InterPro" id="IPR009081">
    <property type="entry name" value="PP-bd_ACP"/>
</dbReference>
<dbReference type="GO" id="GO:0031177">
    <property type="term" value="F:phosphopantetheine binding"/>
    <property type="evidence" value="ECO:0007669"/>
    <property type="project" value="InterPro"/>
</dbReference>
<comment type="function">
    <text evidence="1 8">Carrier of the growing fatty acid chain in fatty acid biosynthesis.</text>
</comment>
<dbReference type="HAMAP" id="MF_01217">
    <property type="entry name" value="Acyl_carrier"/>
    <property type="match status" value="1"/>
</dbReference>
<keyword evidence="4 8" id="KW-0597">Phosphoprotein</keyword>
<dbReference type="PANTHER" id="PTHR20863">
    <property type="entry name" value="ACYL CARRIER PROTEIN"/>
    <property type="match status" value="1"/>
</dbReference>
<evidence type="ECO:0000313" key="10">
    <source>
        <dbReference type="EMBL" id="CAA9319602.1"/>
    </source>
</evidence>
<dbReference type="GO" id="GO:0000036">
    <property type="term" value="F:acyl carrier activity"/>
    <property type="evidence" value="ECO:0007669"/>
    <property type="project" value="UniProtKB-UniRule"/>
</dbReference>
<evidence type="ECO:0000256" key="3">
    <source>
        <dbReference type="ARBA" id="ARBA00022516"/>
    </source>
</evidence>
<dbReference type="UniPathway" id="UPA00094"/>
<keyword evidence="5 8" id="KW-0276">Fatty acid metabolism</keyword>
<dbReference type="PROSITE" id="PS50075">
    <property type="entry name" value="CARRIER"/>
    <property type="match status" value="1"/>
</dbReference>
<dbReference type="InterPro" id="IPR036736">
    <property type="entry name" value="ACP-like_sf"/>
</dbReference>
<dbReference type="InterPro" id="IPR020806">
    <property type="entry name" value="PKS_PP-bd"/>
</dbReference>
<dbReference type="PROSITE" id="PS00012">
    <property type="entry name" value="PHOSPHOPANTETHEINE"/>
    <property type="match status" value="1"/>
</dbReference>
<organism evidence="10">
    <name type="scientific">uncultured Frankineae bacterium</name>
    <dbReference type="NCBI Taxonomy" id="437475"/>
    <lineage>
        <taxon>Bacteria</taxon>
        <taxon>Bacillati</taxon>
        <taxon>Actinomycetota</taxon>
        <taxon>Actinomycetes</taxon>
        <taxon>Frankiales</taxon>
        <taxon>environmental samples</taxon>
    </lineage>
</organism>
<gene>
    <name evidence="8" type="primary">acpP</name>
    <name evidence="10" type="ORF">AVDCRST_MAG07-1095</name>
</gene>
<proteinExistence type="inferred from homology"/>
<comment type="pathway">
    <text evidence="8">Lipid metabolism; fatty acid biosynthesis.</text>
</comment>
<dbReference type="EMBL" id="CADCUB010000054">
    <property type="protein sequence ID" value="CAA9319602.1"/>
    <property type="molecule type" value="Genomic_DNA"/>
</dbReference>
<keyword evidence="8" id="KW-0963">Cytoplasm</keyword>
<accession>A0A6J4L0C6</accession>
<dbReference type="InterPro" id="IPR006162">
    <property type="entry name" value="Ppantetheine_attach_site"/>
</dbReference>
<keyword evidence="7 8" id="KW-0275">Fatty acid biosynthesis</keyword>
<dbReference type="SMART" id="SM00823">
    <property type="entry name" value="PKS_PP"/>
    <property type="match status" value="1"/>
</dbReference>
<dbReference type="Gene3D" id="1.10.1200.10">
    <property type="entry name" value="ACP-like"/>
    <property type="match status" value="1"/>
</dbReference>
<dbReference type="InterPro" id="IPR003231">
    <property type="entry name" value="ACP"/>
</dbReference>
<comment type="similarity">
    <text evidence="8">Belongs to the acyl carrier protein (ACP) family.</text>
</comment>
<dbReference type="Pfam" id="PF00550">
    <property type="entry name" value="PP-binding"/>
    <property type="match status" value="1"/>
</dbReference>
<evidence type="ECO:0000256" key="7">
    <source>
        <dbReference type="ARBA" id="ARBA00023160"/>
    </source>
</evidence>
<dbReference type="AlphaFoldDB" id="A0A6J4L0C6"/>
<dbReference type="GO" id="GO:0009245">
    <property type="term" value="P:lipid A biosynthetic process"/>
    <property type="evidence" value="ECO:0007669"/>
    <property type="project" value="TreeGrafter"/>
</dbReference>
<feature type="domain" description="Carrier" evidence="9">
    <location>
        <begin position="5"/>
        <end position="83"/>
    </location>
</feature>
<keyword evidence="3 8" id="KW-0444">Lipid biosynthesis</keyword>
<protein>
    <recommendedName>
        <fullName evidence="8">Acyl carrier protein</fullName>
        <shortName evidence="8">ACP</shortName>
    </recommendedName>
</protein>
<evidence type="ECO:0000256" key="2">
    <source>
        <dbReference type="ARBA" id="ARBA00022450"/>
    </source>
</evidence>
<evidence type="ECO:0000256" key="1">
    <source>
        <dbReference type="ARBA" id="ARBA00003180"/>
    </source>
</evidence>
<evidence type="ECO:0000256" key="8">
    <source>
        <dbReference type="HAMAP-Rule" id="MF_01217"/>
    </source>
</evidence>
<reference evidence="10" key="1">
    <citation type="submission" date="2020-02" db="EMBL/GenBank/DDBJ databases">
        <authorList>
            <person name="Meier V. D."/>
        </authorList>
    </citation>
    <scope>NUCLEOTIDE SEQUENCE</scope>
    <source>
        <strain evidence="10">AVDCRST_MAG07</strain>
    </source>
</reference>
<sequence length="84" mass="8996">MTTSSDLAQRLLELTAEQLSVAPAQLVRDAGLVTDLGLDSLAAIEWGMAIEDAFGLSLPEDALERVSTYGEVEELVHRLARAQG</sequence>
<evidence type="ECO:0000256" key="4">
    <source>
        <dbReference type="ARBA" id="ARBA00022553"/>
    </source>
</evidence>
<dbReference type="SUPFAM" id="SSF47336">
    <property type="entry name" value="ACP-like"/>
    <property type="match status" value="1"/>
</dbReference>
<evidence type="ECO:0000256" key="6">
    <source>
        <dbReference type="ARBA" id="ARBA00023098"/>
    </source>
</evidence>
<evidence type="ECO:0000259" key="9">
    <source>
        <dbReference type="PROSITE" id="PS50075"/>
    </source>
</evidence>
<keyword evidence="2 8" id="KW-0596">Phosphopantetheine</keyword>
<name>A0A6J4L0C6_9ACTN</name>
<feature type="modified residue" description="O-(pantetheine 4'-phosphoryl)serine" evidence="8">
    <location>
        <position position="40"/>
    </location>
</feature>
<dbReference type="PANTHER" id="PTHR20863:SF76">
    <property type="entry name" value="CARRIER DOMAIN-CONTAINING PROTEIN"/>
    <property type="match status" value="1"/>
</dbReference>
<comment type="subcellular location">
    <subcellularLocation>
        <location evidence="8">Cytoplasm</location>
    </subcellularLocation>
</comment>
<dbReference type="GO" id="GO:0000035">
    <property type="term" value="F:acyl binding"/>
    <property type="evidence" value="ECO:0007669"/>
    <property type="project" value="TreeGrafter"/>
</dbReference>
<dbReference type="GO" id="GO:0016020">
    <property type="term" value="C:membrane"/>
    <property type="evidence" value="ECO:0007669"/>
    <property type="project" value="GOC"/>
</dbReference>
<dbReference type="GO" id="GO:0005829">
    <property type="term" value="C:cytosol"/>
    <property type="evidence" value="ECO:0007669"/>
    <property type="project" value="TreeGrafter"/>
</dbReference>
<keyword evidence="6 8" id="KW-0443">Lipid metabolism</keyword>